<dbReference type="InterPro" id="IPR036770">
    <property type="entry name" value="Ankyrin_rpt-contain_sf"/>
</dbReference>
<name>A0A6C0B378_9ZZZZ</name>
<evidence type="ECO:0000256" key="2">
    <source>
        <dbReference type="ARBA" id="ARBA00023043"/>
    </source>
</evidence>
<proteinExistence type="predicted"/>
<feature type="compositionally biased region" description="Basic residues" evidence="3">
    <location>
        <begin position="247"/>
        <end position="268"/>
    </location>
</feature>
<evidence type="ECO:0000256" key="3">
    <source>
        <dbReference type="SAM" id="MobiDB-lite"/>
    </source>
</evidence>
<organism evidence="4">
    <name type="scientific">viral metagenome</name>
    <dbReference type="NCBI Taxonomy" id="1070528"/>
    <lineage>
        <taxon>unclassified sequences</taxon>
        <taxon>metagenomes</taxon>
        <taxon>organismal metagenomes</taxon>
    </lineage>
</organism>
<sequence length="268" mass="29907">MSKTPSKASKASSKSASKELAGELLSALRREGSSRLPSLIRVSQQRGPHSTAIVPRYQLSKANPYYTEEIKRENKKNRNRATNAFFEACSEGNLIETRTLLEEDIDHLIDINRQDDEGNTALNFASHNGFTEIANLLIENGADLNMSNKKNTLFPLAAAIYFERRDIAKMLISAEGINVNAQLARGSSALHLACQKGYIDIVELLLNKGANVNIRNRSGETPLQTAIDYENKDIIELLQSRGATLGGKRRKTMKIKKTSRRTVKRQRH</sequence>
<accession>A0A6C0B378</accession>
<evidence type="ECO:0000256" key="1">
    <source>
        <dbReference type="ARBA" id="ARBA00022737"/>
    </source>
</evidence>
<dbReference type="Pfam" id="PF12796">
    <property type="entry name" value="Ank_2"/>
    <property type="match status" value="2"/>
</dbReference>
<dbReference type="PROSITE" id="PS50297">
    <property type="entry name" value="ANK_REP_REGION"/>
    <property type="match status" value="3"/>
</dbReference>
<dbReference type="SUPFAM" id="SSF48403">
    <property type="entry name" value="Ankyrin repeat"/>
    <property type="match status" value="1"/>
</dbReference>
<dbReference type="AlphaFoldDB" id="A0A6C0B378"/>
<dbReference type="PRINTS" id="PR01415">
    <property type="entry name" value="ANKYRIN"/>
</dbReference>
<dbReference type="PANTHER" id="PTHR24198">
    <property type="entry name" value="ANKYRIN REPEAT AND PROTEIN KINASE DOMAIN-CONTAINING PROTEIN"/>
    <property type="match status" value="1"/>
</dbReference>
<protein>
    <submittedName>
        <fullName evidence="4">Uncharacterized protein</fullName>
    </submittedName>
</protein>
<dbReference type="EMBL" id="MN739052">
    <property type="protein sequence ID" value="QHS86241.1"/>
    <property type="molecule type" value="Genomic_DNA"/>
</dbReference>
<evidence type="ECO:0000313" key="4">
    <source>
        <dbReference type="EMBL" id="QHS86241.1"/>
    </source>
</evidence>
<keyword evidence="2" id="KW-0040">ANK repeat</keyword>
<dbReference type="Gene3D" id="1.25.40.20">
    <property type="entry name" value="Ankyrin repeat-containing domain"/>
    <property type="match status" value="1"/>
</dbReference>
<dbReference type="InterPro" id="IPR002110">
    <property type="entry name" value="Ankyrin_rpt"/>
</dbReference>
<feature type="region of interest" description="Disordered" evidence="3">
    <location>
        <begin position="245"/>
        <end position="268"/>
    </location>
</feature>
<dbReference type="PROSITE" id="PS50088">
    <property type="entry name" value="ANK_REPEAT"/>
    <property type="match status" value="3"/>
</dbReference>
<dbReference type="SMART" id="SM00248">
    <property type="entry name" value="ANK"/>
    <property type="match status" value="4"/>
</dbReference>
<reference evidence="4" key="1">
    <citation type="journal article" date="2020" name="Nature">
        <title>Giant virus diversity and host interactions through global metagenomics.</title>
        <authorList>
            <person name="Schulz F."/>
            <person name="Roux S."/>
            <person name="Paez-Espino D."/>
            <person name="Jungbluth S."/>
            <person name="Walsh D.A."/>
            <person name="Denef V.J."/>
            <person name="McMahon K.D."/>
            <person name="Konstantinidis K.T."/>
            <person name="Eloe-Fadrosh E.A."/>
            <person name="Kyrpides N.C."/>
            <person name="Woyke T."/>
        </authorList>
    </citation>
    <scope>NUCLEOTIDE SEQUENCE</scope>
    <source>
        <strain evidence="4">GVMAG-M-3300009187-29</strain>
    </source>
</reference>
<keyword evidence="1" id="KW-0677">Repeat</keyword>
<dbReference type="PANTHER" id="PTHR24198:SF165">
    <property type="entry name" value="ANKYRIN REPEAT-CONTAINING PROTEIN-RELATED"/>
    <property type="match status" value="1"/>
</dbReference>